<dbReference type="InterPro" id="IPR036942">
    <property type="entry name" value="Beta-barrel_TonB_sf"/>
</dbReference>
<keyword evidence="5" id="KW-0675">Receptor</keyword>
<dbReference type="Gene3D" id="2.40.170.20">
    <property type="entry name" value="TonB-dependent receptor, beta-barrel domain"/>
    <property type="match status" value="1"/>
</dbReference>
<evidence type="ECO:0000256" key="3">
    <source>
        <dbReference type="ARBA" id="ARBA00023237"/>
    </source>
</evidence>
<gene>
    <name evidence="5" type="ORF">KFK14_07075</name>
</gene>
<organism evidence="5 6">
    <name type="scientific">Sphingobium phenoxybenzoativorans</name>
    <dbReference type="NCBI Taxonomy" id="1592790"/>
    <lineage>
        <taxon>Bacteria</taxon>
        <taxon>Pseudomonadati</taxon>
        <taxon>Pseudomonadota</taxon>
        <taxon>Alphaproteobacteria</taxon>
        <taxon>Sphingomonadales</taxon>
        <taxon>Sphingomonadaceae</taxon>
        <taxon>Sphingobium</taxon>
    </lineage>
</organism>
<keyword evidence="2" id="KW-0472">Membrane</keyword>
<evidence type="ECO:0000313" key="6">
    <source>
        <dbReference type="Proteomes" id="UP000681425"/>
    </source>
</evidence>
<evidence type="ECO:0000313" key="5">
    <source>
        <dbReference type="EMBL" id="QUT08155.1"/>
    </source>
</evidence>
<evidence type="ECO:0000256" key="2">
    <source>
        <dbReference type="ARBA" id="ARBA00023136"/>
    </source>
</evidence>
<sequence>MRQSLSPTSRIRRSQRPHRQIRRVNGGAQVPLTQNGDPNAIQPSYGIFDASVGIGPADGRWNFSIYGQNLFDKRFVTNVFFVQLLGGPQGLFQNFSSDSFRRYGVKASVRF</sequence>
<keyword evidence="6" id="KW-1185">Reference proteome</keyword>
<comment type="subcellular location">
    <subcellularLocation>
        <location evidence="1">Cell outer membrane</location>
    </subcellularLocation>
</comment>
<accession>A0A975Q3K6</accession>
<dbReference type="SUPFAM" id="SSF56935">
    <property type="entry name" value="Porins"/>
    <property type="match status" value="1"/>
</dbReference>
<feature type="region of interest" description="Disordered" evidence="4">
    <location>
        <begin position="1"/>
        <end position="37"/>
    </location>
</feature>
<keyword evidence="3" id="KW-0998">Cell outer membrane</keyword>
<proteinExistence type="predicted"/>
<dbReference type="KEGG" id="spph:KFK14_07075"/>
<dbReference type="GO" id="GO:0009279">
    <property type="term" value="C:cell outer membrane"/>
    <property type="evidence" value="ECO:0007669"/>
    <property type="project" value="UniProtKB-SubCell"/>
</dbReference>
<dbReference type="AlphaFoldDB" id="A0A975Q3K6"/>
<dbReference type="EMBL" id="CP073910">
    <property type="protein sequence ID" value="QUT08155.1"/>
    <property type="molecule type" value="Genomic_DNA"/>
</dbReference>
<evidence type="ECO:0000256" key="4">
    <source>
        <dbReference type="SAM" id="MobiDB-lite"/>
    </source>
</evidence>
<feature type="compositionally biased region" description="Basic residues" evidence="4">
    <location>
        <begin position="10"/>
        <end position="22"/>
    </location>
</feature>
<reference evidence="5" key="1">
    <citation type="submission" date="2021-04" db="EMBL/GenBank/DDBJ databases">
        <title>Isolation of p-tert-butylphenol degrading bacteria Sphingobium phenoxybenzoativorans Tas13 from active sludge.</title>
        <authorList>
            <person name="Li Y."/>
        </authorList>
    </citation>
    <scope>NUCLEOTIDE SEQUENCE</scope>
    <source>
        <strain evidence="5">Tas13</strain>
    </source>
</reference>
<protein>
    <submittedName>
        <fullName evidence="5">TonB-dependent receptor</fullName>
    </submittedName>
</protein>
<name>A0A975Q3K6_9SPHN</name>
<evidence type="ECO:0000256" key="1">
    <source>
        <dbReference type="ARBA" id="ARBA00004442"/>
    </source>
</evidence>
<dbReference type="Proteomes" id="UP000681425">
    <property type="component" value="Chromosome"/>
</dbReference>